<dbReference type="InterPro" id="IPR013083">
    <property type="entry name" value="Znf_RING/FYVE/PHD"/>
</dbReference>
<comment type="caution">
    <text evidence="3">The sequence shown here is derived from an EMBL/GenBank/DDBJ whole genome shotgun (WGS) entry which is preliminary data.</text>
</comment>
<feature type="region of interest" description="Disordered" evidence="1">
    <location>
        <begin position="228"/>
        <end position="248"/>
    </location>
</feature>
<feature type="compositionally biased region" description="Polar residues" evidence="1">
    <location>
        <begin position="228"/>
        <end position="237"/>
    </location>
</feature>
<dbReference type="Proteomes" id="UP000700334">
    <property type="component" value="Unassembled WGS sequence"/>
</dbReference>
<dbReference type="EMBL" id="JAGFMF010011660">
    <property type="protein sequence ID" value="KAG8517100.1"/>
    <property type="molecule type" value="Genomic_DNA"/>
</dbReference>
<dbReference type="GO" id="GO:0005739">
    <property type="term" value="C:mitochondrion"/>
    <property type="evidence" value="ECO:0007669"/>
    <property type="project" value="TreeGrafter"/>
</dbReference>
<dbReference type="Pfam" id="PF18608">
    <property type="entry name" value="XAF1_C"/>
    <property type="match status" value="1"/>
</dbReference>
<proteinExistence type="predicted"/>
<protein>
    <submittedName>
        <fullName evidence="3">XIAP-associated factor 1</fullName>
    </submittedName>
</protein>
<feature type="domain" description="XIAP-associated factor 1 C-terminal" evidence="2">
    <location>
        <begin position="250"/>
        <end position="281"/>
    </location>
</feature>
<dbReference type="PANTHER" id="PTHR16295">
    <property type="entry name" value="TRAF-TYPE ZINC FINGER PROTEIN-RELATED"/>
    <property type="match status" value="1"/>
</dbReference>
<dbReference type="InterPro" id="IPR041386">
    <property type="entry name" value="XAF1_C"/>
</dbReference>
<dbReference type="PANTHER" id="PTHR16295:SF17">
    <property type="entry name" value="XIAP-ASSOCIATED FACTOR 1"/>
    <property type="match status" value="1"/>
</dbReference>
<evidence type="ECO:0000313" key="3">
    <source>
        <dbReference type="EMBL" id="KAG8517100.1"/>
    </source>
</evidence>
<dbReference type="AlphaFoldDB" id="A0A8J6DRG1"/>
<evidence type="ECO:0000256" key="1">
    <source>
        <dbReference type="SAM" id="MobiDB-lite"/>
    </source>
</evidence>
<feature type="region of interest" description="Disordered" evidence="1">
    <location>
        <begin position="184"/>
        <end position="211"/>
    </location>
</feature>
<evidence type="ECO:0000259" key="2">
    <source>
        <dbReference type="Pfam" id="PF18608"/>
    </source>
</evidence>
<feature type="compositionally biased region" description="Polar residues" evidence="1">
    <location>
        <begin position="195"/>
        <end position="204"/>
    </location>
</feature>
<feature type="non-terminal residue" evidence="3">
    <location>
        <position position="281"/>
    </location>
</feature>
<sequence>RRSIASAHLALHEAHCLQFLVLCPECKEPVLQEKMEEHQEAGHQQVSCPMCQQSVEKHALESHEASDHASPSPTQSAACQERPTACQFCELAVRLSQLETHERHCGNQTKLCPECGQFITLRGLAQHRAACQSEPASLREGKRCPPEKKVQCHCCNQEIPENMYFHHKKKCCAVSESGKYLPVGKPRTLSPAPPSQTAESLTSLEQKDVRPKMKTRNRFPLLPETSTKLARSSTNKTLDLPWKSQHNPGATYPAADEAAYDTLRRCAQCGILLPLPTLNQH</sequence>
<name>A0A8J6DRG1_GALPY</name>
<dbReference type="GO" id="GO:0006915">
    <property type="term" value="P:apoptotic process"/>
    <property type="evidence" value="ECO:0007669"/>
    <property type="project" value="InterPro"/>
</dbReference>
<dbReference type="InterPro" id="IPR031220">
    <property type="entry name" value="XAF1_C_sf"/>
</dbReference>
<gene>
    <name evidence="3" type="ORF">J0S82_012579</name>
</gene>
<dbReference type="Gene3D" id="3.30.40.10">
    <property type="entry name" value="Zinc/RING finger domain, C3HC4 (zinc finger)"/>
    <property type="match status" value="2"/>
</dbReference>
<reference evidence="3" key="1">
    <citation type="journal article" date="2021" name="Evol. Appl.">
        <title>The genome of the Pyrenean desman and the effects of bottlenecks and inbreeding on the genomic landscape of an endangered species.</title>
        <authorList>
            <person name="Escoda L."/>
            <person name="Castresana J."/>
        </authorList>
    </citation>
    <scope>NUCLEOTIDE SEQUENCE</scope>
    <source>
        <strain evidence="3">IBE-C5619</strain>
    </source>
</reference>
<evidence type="ECO:0000313" key="4">
    <source>
        <dbReference type="Proteomes" id="UP000700334"/>
    </source>
</evidence>
<keyword evidence="4" id="KW-1185">Reference proteome</keyword>
<dbReference type="Gene3D" id="6.10.250.1730">
    <property type="match status" value="1"/>
</dbReference>
<dbReference type="OrthoDB" id="422728at2759"/>
<feature type="non-terminal residue" evidence="3">
    <location>
        <position position="1"/>
    </location>
</feature>
<organism evidence="3 4">
    <name type="scientific">Galemys pyrenaicus</name>
    <name type="common">Iberian desman</name>
    <name type="synonym">Pyrenean desman</name>
    <dbReference type="NCBI Taxonomy" id="202257"/>
    <lineage>
        <taxon>Eukaryota</taxon>
        <taxon>Metazoa</taxon>
        <taxon>Chordata</taxon>
        <taxon>Craniata</taxon>
        <taxon>Vertebrata</taxon>
        <taxon>Euteleostomi</taxon>
        <taxon>Mammalia</taxon>
        <taxon>Eutheria</taxon>
        <taxon>Laurasiatheria</taxon>
        <taxon>Eulipotyphla</taxon>
        <taxon>Talpidae</taxon>
        <taxon>Galemys</taxon>
    </lineage>
</organism>
<dbReference type="InterPro" id="IPR051986">
    <property type="entry name" value="Innate_Immune_Apopt_Reg"/>
</dbReference>
<accession>A0A8J6DRG1</accession>